<dbReference type="Proteomes" id="UP000554482">
    <property type="component" value="Unassembled WGS sequence"/>
</dbReference>
<evidence type="ECO:0000256" key="1">
    <source>
        <dbReference type="SAM" id="MobiDB-lite"/>
    </source>
</evidence>
<comment type="caution">
    <text evidence="2">The sequence shown here is derived from an EMBL/GenBank/DDBJ whole genome shotgun (WGS) entry which is preliminary data.</text>
</comment>
<feature type="compositionally biased region" description="Polar residues" evidence="1">
    <location>
        <begin position="244"/>
        <end position="282"/>
    </location>
</feature>
<reference evidence="2 3" key="1">
    <citation type="submission" date="2020-06" db="EMBL/GenBank/DDBJ databases">
        <title>Transcriptomic and genomic resources for Thalictrum thalictroides and T. hernandezii: Facilitating candidate gene discovery in an emerging model plant lineage.</title>
        <authorList>
            <person name="Arias T."/>
            <person name="Riano-Pachon D.M."/>
            <person name="Di Stilio V.S."/>
        </authorList>
    </citation>
    <scope>NUCLEOTIDE SEQUENCE [LARGE SCALE GENOMIC DNA]</scope>
    <source>
        <strain evidence="3">cv. WT478/WT964</strain>
        <tissue evidence="2">Leaves</tissue>
    </source>
</reference>
<evidence type="ECO:0008006" key="4">
    <source>
        <dbReference type="Google" id="ProtNLM"/>
    </source>
</evidence>
<proteinExistence type="predicted"/>
<organism evidence="2 3">
    <name type="scientific">Thalictrum thalictroides</name>
    <name type="common">Rue-anemone</name>
    <name type="synonym">Anemone thalictroides</name>
    <dbReference type="NCBI Taxonomy" id="46969"/>
    <lineage>
        <taxon>Eukaryota</taxon>
        <taxon>Viridiplantae</taxon>
        <taxon>Streptophyta</taxon>
        <taxon>Embryophyta</taxon>
        <taxon>Tracheophyta</taxon>
        <taxon>Spermatophyta</taxon>
        <taxon>Magnoliopsida</taxon>
        <taxon>Ranunculales</taxon>
        <taxon>Ranunculaceae</taxon>
        <taxon>Thalictroideae</taxon>
        <taxon>Thalictrum</taxon>
    </lineage>
</organism>
<evidence type="ECO:0000313" key="3">
    <source>
        <dbReference type="Proteomes" id="UP000554482"/>
    </source>
</evidence>
<name>A0A7J6WCU0_THATH</name>
<dbReference type="EMBL" id="JABWDY010018756">
    <property type="protein sequence ID" value="KAF5194400.1"/>
    <property type="molecule type" value="Genomic_DNA"/>
</dbReference>
<accession>A0A7J6WCU0</accession>
<gene>
    <name evidence="2" type="ORF">FRX31_016015</name>
</gene>
<protein>
    <recommendedName>
        <fullName evidence="4">No apical meristem-associated C-terminal domain-containing protein</fullName>
    </recommendedName>
</protein>
<feature type="region of interest" description="Disordered" evidence="1">
    <location>
        <begin position="110"/>
        <end position="141"/>
    </location>
</feature>
<dbReference type="AlphaFoldDB" id="A0A7J6WCU0"/>
<sequence>MAAVRSMYLGLYKEAYKFEHFQPYLSISSKWNDMVNTRSETFTSEKQDKRHKGNSEPKFTGGASNDTPSSDTPLRSMRNINLGDNDVEIVSPNSTVQPPSENIFLNIGDGEVKHPGGRKAAQARERLSNASSAESNSSYSTHMEKVSATTLKELQIKKANLEWKKEMWERAEEAKRQRHEERICQRNEERSRAAADALAREEAQIMMVDATTINDPIRKQYFLNRQKENFYRRDAEINAFSPMYSESQGPNPYSSQGPYTESNQGPYAGSSQGPYAGSSQGPSFAPRSPEDLGPGQDLFGPK</sequence>
<feature type="region of interest" description="Disordered" evidence="1">
    <location>
        <begin position="41"/>
        <end position="79"/>
    </location>
</feature>
<feature type="compositionally biased region" description="Low complexity" evidence="1">
    <location>
        <begin position="128"/>
        <end position="140"/>
    </location>
</feature>
<feature type="compositionally biased region" description="Polar residues" evidence="1">
    <location>
        <begin position="62"/>
        <end position="73"/>
    </location>
</feature>
<evidence type="ECO:0000313" key="2">
    <source>
        <dbReference type="EMBL" id="KAF5194400.1"/>
    </source>
</evidence>
<keyword evidence="3" id="KW-1185">Reference proteome</keyword>
<feature type="region of interest" description="Disordered" evidence="1">
    <location>
        <begin position="242"/>
        <end position="302"/>
    </location>
</feature>